<evidence type="ECO:0000256" key="1">
    <source>
        <dbReference type="SAM" id="SignalP"/>
    </source>
</evidence>
<gene>
    <name evidence="2" type="ordered locus">Cagg_0875</name>
</gene>
<protein>
    <recommendedName>
        <fullName evidence="4">Secreted protein</fullName>
    </recommendedName>
</protein>
<feature type="signal peptide" evidence="1">
    <location>
        <begin position="1"/>
        <end position="36"/>
    </location>
</feature>
<name>B8G5T3_CHLAD</name>
<feature type="chain" id="PRO_5002870177" description="Secreted protein" evidence="1">
    <location>
        <begin position="37"/>
        <end position="121"/>
    </location>
</feature>
<dbReference type="Proteomes" id="UP000002508">
    <property type="component" value="Chromosome"/>
</dbReference>
<sequence>MGHGSAVPLRGRSVRAGPSRPLRLCALCAFALPAFAFREDTAWGTAAPCPYGGTLCVRGLRAFRAFAPSAPLRYPPLPFVRTRRGARQRRAPTGALCACGAFAPFAPLRPLRLCVTRLCLS</sequence>
<reference evidence="2" key="1">
    <citation type="submission" date="2008-12" db="EMBL/GenBank/DDBJ databases">
        <title>Complete sequence of Chloroflexus aggregans DSM 9485.</title>
        <authorList>
            <consortium name="US DOE Joint Genome Institute"/>
            <person name="Lucas S."/>
            <person name="Copeland A."/>
            <person name="Lapidus A."/>
            <person name="Glavina del Rio T."/>
            <person name="Dalin E."/>
            <person name="Tice H."/>
            <person name="Pitluck S."/>
            <person name="Foster B."/>
            <person name="Larimer F."/>
            <person name="Land M."/>
            <person name="Hauser L."/>
            <person name="Kyrpides N."/>
            <person name="Mikhailova N."/>
            <person name="Bryant D."/>
            <person name="Richardson P."/>
        </authorList>
    </citation>
    <scope>NUCLEOTIDE SEQUENCE</scope>
    <source>
        <strain evidence="2">DSM 9485</strain>
    </source>
</reference>
<dbReference type="KEGG" id="cag:Cagg_0875"/>
<dbReference type="AlphaFoldDB" id="B8G5T3"/>
<proteinExistence type="predicted"/>
<keyword evidence="3" id="KW-1185">Reference proteome</keyword>
<dbReference type="HOGENOM" id="CLU_2033908_0_0_0"/>
<evidence type="ECO:0000313" key="3">
    <source>
        <dbReference type="Proteomes" id="UP000002508"/>
    </source>
</evidence>
<evidence type="ECO:0000313" key="2">
    <source>
        <dbReference type="EMBL" id="ACL23794.1"/>
    </source>
</evidence>
<dbReference type="EMBL" id="CP001337">
    <property type="protein sequence ID" value="ACL23794.1"/>
    <property type="molecule type" value="Genomic_DNA"/>
</dbReference>
<accession>B8G5T3</accession>
<organism evidence="2 3">
    <name type="scientific">Chloroflexus aggregans (strain MD-66 / DSM 9485)</name>
    <dbReference type="NCBI Taxonomy" id="326427"/>
    <lineage>
        <taxon>Bacteria</taxon>
        <taxon>Bacillati</taxon>
        <taxon>Chloroflexota</taxon>
        <taxon>Chloroflexia</taxon>
        <taxon>Chloroflexales</taxon>
        <taxon>Chloroflexineae</taxon>
        <taxon>Chloroflexaceae</taxon>
        <taxon>Chloroflexus</taxon>
    </lineage>
</organism>
<keyword evidence="1" id="KW-0732">Signal</keyword>
<evidence type="ECO:0008006" key="4">
    <source>
        <dbReference type="Google" id="ProtNLM"/>
    </source>
</evidence>